<dbReference type="EMBL" id="JARYMX010000003">
    <property type="protein sequence ID" value="KAJ9556023.1"/>
    <property type="molecule type" value="Genomic_DNA"/>
</dbReference>
<keyword evidence="9" id="KW-1185">Reference proteome</keyword>
<feature type="compositionally biased region" description="Low complexity" evidence="5">
    <location>
        <begin position="146"/>
        <end position="155"/>
    </location>
</feature>
<name>A0AA38WD05_9ASTR</name>
<feature type="zinc finger region" description="FLZ-type" evidence="4">
    <location>
        <begin position="78"/>
        <end position="122"/>
    </location>
</feature>
<comment type="similarity">
    <text evidence="1">Belongs to the FLZ family.</text>
</comment>
<reference evidence="7" key="1">
    <citation type="submission" date="2023-03" db="EMBL/GenBank/DDBJ databases">
        <title>Chromosome-scale reference genome and RAD-based genetic map of yellow starthistle (Centaurea solstitialis) reveal putative structural variation and QTLs associated with invader traits.</title>
        <authorList>
            <person name="Reatini B."/>
            <person name="Cang F.A."/>
            <person name="Jiang Q."/>
            <person name="Mckibben M.T.W."/>
            <person name="Barker M.S."/>
            <person name="Rieseberg L.H."/>
            <person name="Dlugosch K.M."/>
        </authorList>
    </citation>
    <scope>NUCLEOTIDE SEQUENCE</scope>
    <source>
        <strain evidence="7">CAN-66</strain>
        <tissue evidence="7">Leaf</tissue>
    </source>
</reference>
<keyword evidence="3" id="KW-0863">Zinc-finger</keyword>
<dbReference type="PANTHER" id="PTHR46057:SF9">
    <property type="entry name" value="FCS-LIKE ZINC FINGER 1"/>
    <property type="match status" value="1"/>
</dbReference>
<dbReference type="Proteomes" id="UP001172457">
    <property type="component" value="Chromosome 3"/>
</dbReference>
<feature type="domain" description="FLZ-type" evidence="6">
    <location>
        <begin position="78"/>
        <end position="122"/>
    </location>
</feature>
<evidence type="ECO:0000313" key="7">
    <source>
        <dbReference type="EMBL" id="KAJ9556022.1"/>
    </source>
</evidence>
<keyword evidence="2" id="KW-0479">Metal-binding</keyword>
<sequence>MESPSTRKPCFLEDDNGLASIAGHAFFSSSENHHNHLLSRPLCSPKPTNYASFSHVLSPRSGRVFNARFEQQQQQQPYFLDACFLCRKPLSGNTDIFMYRGDTAFCSEECRTEQMDNDEAKEKKKWNVSVSMKSLRKKEKNEKKSNTSPNKTSKNYHFQSGAVAAA</sequence>
<accession>A0AA38WD05</accession>
<feature type="region of interest" description="Disordered" evidence="5">
    <location>
        <begin position="116"/>
        <end position="166"/>
    </location>
</feature>
<dbReference type="Pfam" id="PF04570">
    <property type="entry name" value="zf-FLZ"/>
    <property type="match status" value="1"/>
</dbReference>
<evidence type="ECO:0000256" key="2">
    <source>
        <dbReference type="ARBA" id="ARBA00022723"/>
    </source>
</evidence>
<evidence type="ECO:0000256" key="1">
    <source>
        <dbReference type="ARBA" id="ARBA00009374"/>
    </source>
</evidence>
<evidence type="ECO:0000313" key="8">
    <source>
        <dbReference type="EMBL" id="KAJ9556023.1"/>
    </source>
</evidence>
<dbReference type="AlphaFoldDB" id="A0AA38WD05"/>
<dbReference type="InterPro" id="IPR007650">
    <property type="entry name" value="Zf-FLZ_dom"/>
</dbReference>
<gene>
    <name evidence="7" type="ORF">OSB04_010636</name>
    <name evidence="8" type="ORF">OSB04_010637</name>
</gene>
<dbReference type="EMBL" id="JARYMX010000003">
    <property type="protein sequence ID" value="KAJ9556022.1"/>
    <property type="molecule type" value="Genomic_DNA"/>
</dbReference>
<organism evidence="7 9">
    <name type="scientific">Centaurea solstitialis</name>
    <name type="common">yellow star-thistle</name>
    <dbReference type="NCBI Taxonomy" id="347529"/>
    <lineage>
        <taxon>Eukaryota</taxon>
        <taxon>Viridiplantae</taxon>
        <taxon>Streptophyta</taxon>
        <taxon>Embryophyta</taxon>
        <taxon>Tracheophyta</taxon>
        <taxon>Spermatophyta</taxon>
        <taxon>Magnoliopsida</taxon>
        <taxon>eudicotyledons</taxon>
        <taxon>Gunneridae</taxon>
        <taxon>Pentapetalae</taxon>
        <taxon>asterids</taxon>
        <taxon>campanulids</taxon>
        <taxon>Asterales</taxon>
        <taxon>Asteraceae</taxon>
        <taxon>Carduoideae</taxon>
        <taxon>Cardueae</taxon>
        <taxon>Centaureinae</taxon>
        <taxon>Centaurea</taxon>
    </lineage>
</organism>
<evidence type="ECO:0000313" key="9">
    <source>
        <dbReference type="Proteomes" id="UP001172457"/>
    </source>
</evidence>
<dbReference type="PROSITE" id="PS51795">
    <property type="entry name" value="ZF_FLZ"/>
    <property type="match status" value="1"/>
</dbReference>
<keyword evidence="3" id="KW-0862">Zinc</keyword>
<proteinExistence type="inferred from homology"/>
<dbReference type="GO" id="GO:0008270">
    <property type="term" value="F:zinc ion binding"/>
    <property type="evidence" value="ECO:0007669"/>
    <property type="project" value="UniProtKB-KW"/>
</dbReference>
<evidence type="ECO:0000256" key="5">
    <source>
        <dbReference type="SAM" id="MobiDB-lite"/>
    </source>
</evidence>
<dbReference type="InterPro" id="IPR044533">
    <property type="entry name" value="FLZ1/2/3"/>
</dbReference>
<comment type="caution">
    <text evidence="7">The sequence shown here is derived from an EMBL/GenBank/DDBJ whole genome shotgun (WGS) entry which is preliminary data.</text>
</comment>
<protein>
    <recommendedName>
        <fullName evidence="6">FLZ-type domain-containing protein</fullName>
    </recommendedName>
</protein>
<evidence type="ECO:0000259" key="6">
    <source>
        <dbReference type="PROSITE" id="PS51795"/>
    </source>
</evidence>
<evidence type="ECO:0000256" key="4">
    <source>
        <dbReference type="PROSITE-ProRule" id="PRU01131"/>
    </source>
</evidence>
<evidence type="ECO:0000256" key="3">
    <source>
        <dbReference type="ARBA" id="ARBA00022771"/>
    </source>
</evidence>
<dbReference type="PANTHER" id="PTHR46057">
    <property type="entry name" value="FCS-LIKE ZINC FINGER 1-RELATED"/>
    <property type="match status" value="1"/>
</dbReference>